<evidence type="ECO:0000256" key="5">
    <source>
        <dbReference type="ARBA" id="ARBA00023175"/>
    </source>
</evidence>
<comment type="caution">
    <text evidence="10">The sequence shown here is derived from an EMBL/GenBank/DDBJ whole genome shotgun (WGS) entry which is preliminary data.</text>
</comment>
<dbReference type="GO" id="GO:0005524">
    <property type="term" value="F:ATP binding"/>
    <property type="evidence" value="ECO:0007669"/>
    <property type="project" value="UniProtKB-KW"/>
</dbReference>
<keyword evidence="11" id="KW-1185">Reference proteome</keyword>
<feature type="region of interest" description="Actin-binding" evidence="7">
    <location>
        <begin position="372"/>
        <end position="394"/>
    </location>
</feature>
<dbReference type="InterPro" id="IPR001609">
    <property type="entry name" value="Myosin_head_motor_dom-like"/>
</dbReference>
<dbReference type="PROSITE" id="PS51456">
    <property type="entry name" value="MYOSIN_MOTOR"/>
    <property type="match status" value="1"/>
</dbReference>
<dbReference type="GO" id="GO:0006897">
    <property type="term" value="P:endocytosis"/>
    <property type="evidence" value="ECO:0007669"/>
    <property type="project" value="TreeGrafter"/>
</dbReference>
<dbReference type="Proteomes" id="UP001497497">
    <property type="component" value="Unassembled WGS sequence"/>
</dbReference>
<dbReference type="PANTHER" id="PTHR13140:SF802">
    <property type="entry name" value="UNCONVENTIONAL MYOSIN-IB ISOFORM X1"/>
    <property type="match status" value="1"/>
</dbReference>
<dbReference type="InterPro" id="IPR036961">
    <property type="entry name" value="Kinesin_motor_dom_sf"/>
</dbReference>
<dbReference type="InterPro" id="IPR000048">
    <property type="entry name" value="IQ_motif_EF-hand-BS"/>
</dbReference>
<dbReference type="SUPFAM" id="SSF52540">
    <property type="entry name" value="P-loop containing nucleoside triphosphate hydrolases"/>
    <property type="match status" value="1"/>
</dbReference>
<proteinExistence type="inferred from homology"/>
<gene>
    <name evidence="10" type="ORF">GSLYS_00010131001</name>
</gene>
<feature type="domain" description="TH1" evidence="9">
    <location>
        <begin position="745"/>
        <end position="932"/>
    </location>
</feature>
<dbReference type="SMART" id="SM00242">
    <property type="entry name" value="MYSc"/>
    <property type="match status" value="1"/>
</dbReference>
<dbReference type="InterPro" id="IPR027417">
    <property type="entry name" value="P-loop_NTPase"/>
</dbReference>
<evidence type="ECO:0008006" key="12">
    <source>
        <dbReference type="Google" id="ProtNLM"/>
    </source>
</evidence>
<dbReference type="GO" id="GO:0000146">
    <property type="term" value="F:microfilament motor activity"/>
    <property type="evidence" value="ECO:0007669"/>
    <property type="project" value="TreeGrafter"/>
</dbReference>
<organism evidence="10 11">
    <name type="scientific">Lymnaea stagnalis</name>
    <name type="common">Great pond snail</name>
    <name type="synonym">Helix stagnalis</name>
    <dbReference type="NCBI Taxonomy" id="6523"/>
    <lineage>
        <taxon>Eukaryota</taxon>
        <taxon>Metazoa</taxon>
        <taxon>Spiralia</taxon>
        <taxon>Lophotrochozoa</taxon>
        <taxon>Mollusca</taxon>
        <taxon>Gastropoda</taxon>
        <taxon>Heterobranchia</taxon>
        <taxon>Euthyneura</taxon>
        <taxon>Panpulmonata</taxon>
        <taxon>Hygrophila</taxon>
        <taxon>Lymnaeoidea</taxon>
        <taxon>Lymnaeidae</taxon>
        <taxon>Lymnaea</taxon>
    </lineage>
</organism>
<dbReference type="GO" id="GO:0007015">
    <property type="term" value="P:actin filament organization"/>
    <property type="evidence" value="ECO:0007669"/>
    <property type="project" value="TreeGrafter"/>
</dbReference>
<name>A0AAV2HV87_LYMST</name>
<dbReference type="Pfam" id="PF00063">
    <property type="entry name" value="Myosin_head"/>
    <property type="match status" value="1"/>
</dbReference>
<dbReference type="Pfam" id="PF00612">
    <property type="entry name" value="IQ"/>
    <property type="match status" value="1"/>
</dbReference>
<dbReference type="Gene3D" id="1.10.10.820">
    <property type="match status" value="1"/>
</dbReference>
<reference evidence="10 11" key="1">
    <citation type="submission" date="2024-04" db="EMBL/GenBank/DDBJ databases">
        <authorList>
            <consortium name="Genoscope - CEA"/>
            <person name="William W."/>
        </authorList>
    </citation>
    <scope>NUCLEOTIDE SEQUENCE [LARGE SCALE GENOMIC DNA]</scope>
</reference>
<evidence type="ECO:0000256" key="6">
    <source>
        <dbReference type="ARBA" id="ARBA00023203"/>
    </source>
</evidence>
<dbReference type="FunFam" id="1.20.58.530:FF:000004">
    <property type="entry name" value="Unconventional myosin ID"/>
    <property type="match status" value="1"/>
</dbReference>
<dbReference type="AlphaFoldDB" id="A0AAV2HV87"/>
<dbReference type="Gene3D" id="1.20.58.530">
    <property type="match status" value="1"/>
</dbReference>
<dbReference type="Gene3D" id="1.20.5.190">
    <property type="match status" value="2"/>
</dbReference>
<dbReference type="SMART" id="SM00015">
    <property type="entry name" value="IQ"/>
    <property type="match status" value="6"/>
</dbReference>
<dbReference type="Gene3D" id="1.20.120.720">
    <property type="entry name" value="Myosin VI head, motor domain, U50 subdomain"/>
    <property type="match status" value="1"/>
</dbReference>
<keyword evidence="2" id="KW-0547">Nucleotide-binding</keyword>
<dbReference type="GO" id="GO:0005737">
    <property type="term" value="C:cytoplasm"/>
    <property type="evidence" value="ECO:0007669"/>
    <property type="project" value="TreeGrafter"/>
</dbReference>
<dbReference type="GO" id="GO:0030048">
    <property type="term" value="P:actin filament-based movement"/>
    <property type="evidence" value="ECO:0007669"/>
    <property type="project" value="TreeGrafter"/>
</dbReference>
<dbReference type="GO" id="GO:0005886">
    <property type="term" value="C:plasma membrane"/>
    <property type="evidence" value="ECO:0007669"/>
    <property type="project" value="TreeGrafter"/>
</dbReference>
<evidence type="ECO:0000313" key="10">
    <source>
        <dbReference type="EMBL" id="CAL1536218.1"/>
    </source>
</evidence>
<evidence type="ECO:0000259" key="8">
    <source>
        <dbReference type="PROSITE" id="PS51456"/>
    </source>
</evidence>
<dbReference type="PROSITE" id="PS50096">
    <property type="entry name" value="IQ"/>
    <property type="match status" value="2"/>
</dbReference>
<dbReference type="EMBL" id="CAXITT010000223">
    <property type="protein sequence ID" value="CAL1536218.1"/>
    <property type="molecule type" value="Genomic_DNA"/>
</dbReference>
<dbReference type="Pfam" id="PF06017">
    <property type="entry name" value="Myosin_TH1"/>
    <property type="match status" value="1"/>
</dbReference>
<evidence type="ECO:0000256" key="3">
    <source>
        <dbReference type="ARBA" id="ARBA00022840"/>
    </source>
</evidence>
<dbReference type="PANTHER" id="PTHR13140">
    <property type="entry name" value="MYOSIN"/>
    <property type="match status" value="1"/>
</dbReference>
<comment type="caution">
    <text evidence="7">Lacks conserved residue(s) required for the propagation of feature annotation.</text>
</comment>
<evidence type="ECO:0000256" key="4">
    <source>
        <dbReference type="ARBA" id="ARBA00023123"/>
    </source>
</evidence>
<dbReference type="InterPro" id="IPR010926">
    <property type="entry name" value="Myosin_TH1"/>
</dbReference>
<feature type="domain" description="Myosin motor" evidence="8">
    <location>
        <begin position="1"/>
        <end position="495"/>
    </location>
</feature>
<evidence type="ECO:0000256" key="2">
    <source>
        <dbReference type="ARBA" id="ARBA00022741"/>
    </source>
</evidence>
<dbReference type="PROSITE" id="PS51757">
    <property type="entry name" value="TH1"/>
    <property type="match status" value="1"/>
</dbReference>
<dbReference type="Gene3D" id="1.20.5.4820">
    <property type="match status" value="1"/>
</dbReference>
<comment type="similarity">
    <text evidence="1 7">Belongs to the TRAFAC class myosin-kinesin ATPase superfamily. Myosin family.</text>
</comment>
<keyword evidence="3" id="KW-0067">ATP-binding</keyword>
<keyword evidence="6 7" id="KW-0009">Actin-binding</keyword>
<evidence type="ECO:0000256" key="1">
    <source>
        <dbReference type="ARBA" id="ARBA00008314"/>
    </source>
</evidence>
<sequence length="932" mass="107925">MLAGMEEGSLRLLKLVPGARNYSCLNKSGCVDVDTRDDVGDFKAVTNGMEIIGFLNEEVHNVFQLLASILKLGNVEFSERTNPDGTDGCNVVNISEVEGVCQLLGCTLEVLAGSLMQRTVAVRGDMVKTDLSLAGAMYARDALCKAIYSRMFTWLIKRINSSIRVNNVREDLETRTKVMGVLDIYGFEVFETNSFEQFIINYCNEKLQQIFIELTLKEEQDEYVKEGIEWIHVDYFNNSVICDLIEKQNLGILALLDEECLRPGNTSDQTFLDKLDDRCAKHPHYESRKCKKNQSDKSLPHDAFRLRHYAGNVLYKISGFLDKNNDLLFRDLSQAMFQCTHPMLQELFPEGKPSENSLKRPATAGSQFKTSVTELMKNLSSKNPNYIRCIKPNDFKQANVLDREIVKHQVRYLGLMENVRVRRAGYAFRQAYPQFLFRYKMLATETWPHWTGNPKDGVEKILQAQNISSEEFAFGQTKIFIRNPRLLFDMEELRRERMHHLATLIRATWLQFKHRKMFKRMKASQIIIAATFRGYYAKKRYQTVKKSTLIIQCYTRGWKARVILRELKLAKRREEAATYICKIYRGWQARCLLAQLKHEKHLNNCATTIRKTYLGWKARKLLAAMKREKKILWANQVINKYYRGWKVRQQYRPKFRRIAGPKVSRFMITALKRMYLQKLRKNLPSMSPISEDWPTPPNRFKSTSEELRKIFHRWRCAKYRSRLDPVTKEKLKEKMIASNLFKDKKEIYPASVPQPFQGDYVDIKSNVKWQKLYKSTQDASIIFADNVNKVNRADGKMVSKLLVLSTQALLVLDPKSLALKYRIPLAMIHKISVSPYKDNLCIFHLQRENGDIASKKGDFIFSTSHVIEAVTKTLMVIQNSIGKPPEVQILPQLQADFRGSTIQVSFKKTQTEVANGNIKIARKGNKLDIIES</sequence>
<protein>
    <recommendedName>
        <fullName evidence="12">Unconventional myosin-Ib</fullName>
    </recommendedName>
</protein>
<keyword evidence="4 7" id="KW-0518">Myosin</keyword>
<evidence type="ECO:0000259" key="9">
    <source>
        <dbReference type="PROSITE" id="PS51757"/>
    </source>
</evidence>
<dbReference type="GO" id="GO:0005902">
    <property type="term" value="C:microvillus"/>
    <property type="evidence" value="ECO:0007669"/>
    <property type="project" value="TreeGrafter"/>
</dbReference>
<evidence type="ECO:0000256" key="7">
    <source>
        <dbReference type="PROSITE-ProRule" id="PRU00782"/>
    </source>
</evidence>
<dbReference type="GO" id="GO:0016459">
    <property type="term" value="C:myosin complex"/>
    <property type="evidence" value="ECO:0007669"/>
    <property type="project" value="UniProtKB-KW"/>
</dbReference>
<dbReference type="GO" id="GO:0051015">
    <property type="term" value="F:actin filament binding"/>
    <property type="evidence" value="ECO:0007669"/>
    <property type="project" value="TreeGrafter"/>
</dbReference>
<dbReference type="PRINTS" id="PR00193">
    <property type="entry name" value="MYOSINHEAVY"/>
</dbReference>
<evidence type="ECO:0000313" key="11">
    <source>
        <dbReference type="Proteomes" id="UP001497497"/>
    </source>
</evidence>
<keyword evidence="5" id="KW-0505">Motor protein</keyword>
<dbReference type="Gene3D" id="3.40.850.10">
    <property type="entry name" value="Kinesin motor domain"/>
    <property type="match status" value="1"/>
</dbReference>
<accession>A0AAV2HV87</accession>